<reference evidence="2" key="1">
    <citation type="journal article" date="2019" name="Int. J. Syst. Evol. Microbiol.">
        <title>The Global Catalogue of Microorganisms (GCM) 10K type strain sequencing project: providing services to taxonomists for standard genome sequencing and annotation.</title>
        <authorList>
            <consortium name="The Broad Institute Genomics Platform"/>
            <consortium name="The Broad Institute Genome Sequencing Center for Infectious Disease"/>
            <person name="Wu L."/>
            <person name="Ma J."/>
        </authorList>
    </citation>
    <scope>NUCLEOTIDE SEQUENCE [LARGE SCALE GENOMIC DNA]</scope>
    <source>
        <strain evidence="2">CGMCC 4.7275</strain>
    </source>
</reference>
<dbReference type="EMBL" id="BMMV01000006">
    <property type="protein sequence ID" value="GGJ92634.1"/>
    <property type="molecule type" value="Genomic_DNA"/>
</dbReference>
<comment type="caution">
    <text evidence="1">The sequence shown here is derived from an EMBL/GenBank/DDBJ whole genome shotgun (WGS) entry which is preliminary data.</text>
</comment>
<accession>A0ABQ2E647</accession>
<keyword evidence="2" id="KW-1185">Reference proteome</keyword>
<gene>
    <name evidence="1" type="ORF">GCM10011583_25110</name>
</gene>
<name>A0ABQ2E647_9ACTN</name>
<evidence type="ECO:0000313" key="2">
    <source>
        <dbReference type="Proteomes" id="UP000660265"/>
    </source>
</evidence>
<protein>
    <recommendedName>
        <fullName evidence="3">NADPH-dependent FMN reductase</fullName>
    </recommendedName>
</protein>
<evidence type="ECO:0000313" key="1">
    <source>
        <dbReference type="EMBL" id="GGJ92634.1"/>
    </source>
</evidence>
<evidence type="ECO:0008006" key="3">
    <source>
        <dbReference type="Google" id="ProtNLM"/>
    </source>
</evidence>
<organism evidence="1 2">
    <name type="scientific">Streptomyces camponoticapitis</name>
    <dbReference type="NCBI Taxonomy" id="1616125"/>
    <lineage>
        <taxon>Bacteria</taxon>
        <taxon>Bacillati</taxon>
        <taxon>Actinomycetota</taxon>
        <taxon>Actinomycetes</taxon>
        <taxon>Kitasatosporales</taxon>
        <taxon>Streptomycetaceae</taxon>
        <taxon>Streptomyces</taxon>
    </lineage>
</organism>
<proteinExistence type="predicted"/>
<dbReference type="Proteomes" id="UP000660265">
    <property type="component" value="Unassembled WGS sequence"/>
</dbReference>
<sequence length="69" mass="7730">MEHLRLVAGELMLADVKTNVALSMFHDFEGFSRLTPSETQNASLAKMLDELVAWTNALQPLREATLRTV</sequence>